<dbReference type="InterPro" id="IPR021833">
    <property type="entry name" value="DUF3425"/>
</dbReference>
<dbReference type="Proteomes" id="UP000030651">
    <property type="component" value="Unassembled WGS sequence"/>
</dbReference>
<dbReference type="GeneID" id="19271758"/>
<dbReference type="EMBL" id="KI912112">
    <property type="protein sequence ID" value="ETS81743.1"/>
    <property type="molecule type" value="Genomic_DNA"/>
</dbReference>
<reference evidence="3" key="1">
    <citation type="journal article" date="2015" name="BMC Genomics">
        <title>Genomic and transcriptomic analysis of the endophytic fungus Pestalotiopsis fici reveals its lifestyle and high potential for synthesis of natural products.</title>
        <authorList>
            <person name="Wang X."/>
            <person name="Zhang X."/>
            <person name="Liu L."/>
            <person name="Xiang M."/>
            <person name="Wang W."/>
            <person name="Sun X."/>
            <person name="Che Y."/>
            <person name="Guo L."/>
            <person name="Liu G."/>
            <person name="Guo L."/>
            <person name="Wang C."/>
            <person name="Yin W.B."/>
            <person name="Stadler M."/>
            <person name="Zhang X."/>
            <person name="Liu X."/>
        </authorList>
    </citation>
    <scope>NUCLEOTIDE SEQUENCE [LARGE SCALE GENOMIC DNA]</scope>
    <source>
        <strain evidence="3">W106-1 / CGMCC3.15140</strain>
    </source>
</reference>
<dbReference type="RefSeq" id="XP_007833517.1">
    <property type="nucleotide sequence ID" value="XM_007835326.1"/>
</dbReference>
<dbReference type="PANTHER" id="PTHR37012">
    <property type="entry name" value="B-ZIP TRANSCRIPTION FACTOR (EUROFUNG)-RELATED"/>
    <property type="match status" value="1"/>
</dbReference>
<name>W3X6L8_PESFW</name>
<protein>
    <recommendedName>
        <fullName evidence="4">BZIP domain-containing protein</fullName>
    </recommendedName>
</protein>
<proteinExistence type="predicted"/>
<dbReference type="InParanoid" id="W3X6L8"/>
<sequence>MPPQTEPATSRGTTHTAVSLRKARKREADRKSQQAARERTKNRIAFLEALVLDLEQQDPTSNAQELIRQHDEVRAERDSLAQALSAIERIIKDRKGHRPAPGSANAPPCDNQSSPPPDDGQRSDNSGFGDTGYLSPLATVSNFNSECGENNVHVPSKTSALGLDQTLVPESEFMFDDVLPMDEVLTCIPPDPIIPPAAMSKCDCAPRSSPKATMEGGANLWRYANEVLSEPTPWCPQLSAQEAMVEDDTPVRAIIDGWDAVERRAGGRLLPSWQKLRQIDEAIFSSCAKVERLAILRLMHILLRFHQEGSEQKREAVPLWYLARPSQSIAHSYAIDFFAWPGLRERFVFQQHRYCSNMFWQLFCSSLHILWPFEFRDCYFRNTDTNEYKVSPAFDERIKDINVWTMSGDIFKMWPEFLSDMPRFNRGPGRELTSNLSNINRMLNSEMRGSAEDGSDETGEVSLDIGYQTQWVNQHGSGQQTNLGLDANLDQ</sequence>
<dbReference type="CDD" id="cd14688">
    <property type="entry name" value="bZIP_YAP"/>
    <property type="match status" value="1"/>
</dbReference>
<evidence type="ECO:0000256" key="1">
    <source>
        <dbReference type="SAM" id="MobiDB-lite"/>
    </source>
</evidence>
<dbReference type="Pfam" id="PF11905">
    <property type="entry name" value="DUF3425"/>
    <property type="match status" value="1"/>
</dbReference>
<feature type="region of interest" description="Disordered" evidence="1">
    <location>
        <begin position="1"/>
        <end position="40"/>
    </location>
</feature>
<evidence type="ECO:0000313" key="3">
    <source>
        <dbReference type="Proteomes" id="UP000030651"/>
    </source>
</evidence>
<organism evidence="2 3">
    <name type="scientific">Pestalotiopsis fici (strain W106-1 / CGMCC3.15140)</name>
    <dbReference type="NCBI Taxonomy" id="1229662"/>
    <lineage>
        <taxon>Eukaryota</taxon>
        <taxon>Fungi</taxon>
        <taxon>Dikarya</taxon>
        <taxon>Ascomycota</taxon>
        <taxon>Pezizomycotina</taxon>
        <taxon>Sordariomycetes</taxon>
        <taxon>Xylariomycetidae</taxon>
        <taxon>Amphisphaeriales</taxon>
        <taxon>Sporocadaceae</taxon>
        <taxon>Pestalotiopsis</taxon>
    </lineage>
</organism>
<dbReference type="eggNOG" id="ENOG502SKDE">
    <property type="taxonomic scope" value="Eukaryota"/>
</dbReference>
<dbReference type="KEGG" id="pfy:PFICI_06745"/>
<feature type="compositionally biased region" description="Polar residues" evidence="1">
    <location>
        <begin position="1"/>
        <end position="17"/>
    </location>
</feature>
<keyword evidence="3" id="KW-1185">Reference proteome</keyword>
<evidence type="ECO:0000313" key="2">
    <source>
        <dbReference type="EMBL" id="ETS81743.1"/>
    </source>
</evidence>
<dbReference type="OrthoDB" id="5086080at2759"/>
<evidence type="ECO:0008006" key="4">
    <source>
        <dbReference type="Google" id="ProtNLM"/>
    </source>
</evidence>
<accession>W3X6L8</accession>
<dbReference type="PANTHER" id="PTHR37012:SF7">
    <property type="entry name" value="B-ZIP TRANSCRIPTION FACTOR (EUROFUNG)-RELATED"/>
    <property type="match status" value="1"/>
</dbReference>
<feature type="region of interest" description="Disordered" evidence="1">
    <location>
        <begin position="95"/>
        <end position="131"/>
    </location>
</feature>
<dbReference type="HOGENOM" id="CLU_028818_2_1_1"/>
<dbReference type="AlphaFoldDB" id="W3X6L8"/>
<gene>
    <name evidence="2" type="ORF">PFICI_06745</name>
</gene>
<dbReference type="OMA" id="FDIVWRF"/>
<feature type="compositionally biased region" description="Basic and acidic residues" evidence="1">
    <location>
        <begin position="26"/>
        <end position="40"/>
    </location>
</feature>